<reference evidence="1" key="1">
    <citation type="submission" date="2020-05" db="EMBL/GenBank/DDBJ databases">
        <authorList>
            <person name="Chiriac C."/>
            <person name="Salcher M."/>
            <person name="Ghai R."/>
            <person name="Kavagutti S V."/>
        </authorList>
    </citation>
    <scope>NUCLEOTIDE SEQUENCE</scope>
</reference>
<protein>
    <submittedName>
        <fullName evidence="1">Unannotated protein</fullName>
    </submittedName>
</protein>
<organism evidence="1">
    <name type="scientific">freshwater metagenome</name>
    <dbReference type="NCBI Taxonomy" id="449393"/>
    <lineage>
        <taxon>unclassified sequences</taxon>
        <taxon>metagenomes</taxon>
        <taxon>ecological metagenomes</taxon>
    </lineage>
</organism>
<dbReference type="Gene3D" id="2.60.40.3230">
    <property type="match status" value="1"/>
</dbReference>
<proteinExistence type="predicted"/>
<dbReference type="Pfam" id="PF07233">
    <property type="entry name" value="DUF1425"/>
    <property type="match status" value="1"/>
</dbReference>
<dbReference type="CDD" id="cd09030">
    <property type="entry name" value="DUF1425"/>
    <property type="match status" value="1"/>
</dbReference>
<gene>
    <name evidence="1" type="ORF">UFOPK3401_01492</name>
</gene>
<dbReference type="AlphaFoldDB" id="A0A6J7EK67"/>
<evidence type="ECO:0000313" key="1">
    <source>
        <dbReference type="EMBL" id="CAB4881594.1"/>
    </source>
</evidence>
<dbReference type="InterPro" id="IPR038483">
    <property type="entry name" value="YcfL-like_sf"/>
</dbReference>
<dbReference type="EMBL" id="CAFBLM010000114">
    <property type="protein sequence ID" value="CAB4881594.1"/>
    <property type="molecule type" value="Genomic_DNA"/>
</dbReference>
<accession>A0A6J7EK67</accession>
<dbReference type="InterPro" id="IPR010824">
    <property type="entry name" value="DUF1425"/>
</dbReference>
<sequence length="132" mass="14818">MKSLSPYILLKGIVPVISLLLAFGLSVNEAGAQSMASKIEKLGEMTYLEVADLRIAQRNGLLNVQVEIKNTSNSNEQLYYRFKWLDSSGFSVWNDEPWKPLLIYGKQKQLITTVAPTLQATDFRVVLQSPNN</sequence>
<name>A0A6J7EK67_9ZZZZ</name>